<dbReference type="Proteomes" id="UP000799440">
    <property type="component" value="Unassembled WGS sequence"/>
</dbReference>
<keyword evidence="2" id="KW-0472">Membrane</keyword>
<keyword evidence="2" id="KW-0812">Transmembrane</keyword>
<sequence length="666" mass="74537">MPPPVVPPKDEEQPNFAQRLEEKIWNYNTSGGFVKRWLLEIISWTLSALCMGAIVTMLLYFKDKPLPKWPLGLTLNAYIAVLAKVASIALVLPTTEAIGQLKWSWFTGDPKEMWDFEIFDDASRGPWGAFMLLMLLFRSKGRSFAALGAIIVIFSQALDPFFQQVVSFPERLVRDARNSTLTNVVEYTPIKEILFQNGVRMVMEDPETDNVMDRFFFDNGTQPIPFGNGMRPEIPLSCPTSKCTWPKYDTLAVCSSCTDLDASEFLAFDCQTVELDWLFHRNPSPVDPPLPKANGTVCGYFLNSTSDDPTLMTGYLIDVVDSSANFSARGWGPNATLISRTLPLVTIPRRRLLFGGSINYKHVYHRIADVIIVSAPDAASVHQNSTPVIQECMLAWCIKTMQSSYDRANYTEEELSRTYANAANLPFPLTAEVVSDGTDSGTAVVPNYNVNVTIHSPETGKAYGVTNDTALASIQSFDLIFPSMTVARNSSDDDADLFFDLSFVSPPRRKLDFNPWVARENYTIGGHMERLATALTDAMRSSRSKNYVNGTAFDVEIYVSVQFYWLILPLGLLALSLIFLLSTMIRSSHERDRVGIWKNSAIAALIYGLPDEMQRKITSSVAKGTPRARAKGLRVRMLSKRWRVSGNLFSPMPPKPKRNRTPPGWI</sequence>
<feature type="transmembrane region" description="Helical" evidence="2">
    <location>
        <begin position="41"/>
        <end position="61"/>
    </location>
</feature>
<keyword evidence="2" id="KW-1133">Transmembrane helix</keyword>
<evidence type="ECO:0000313" key="4">
    <source>
        <dbReference type="Proteomes" id="UP000799440"/>
    </source>
</evidence>
<dbReference type="InterPro" id="IPR021514">
    <property type="entry name" value="DUF3176"/>
</dbReference>
<dbReference type="OrthoDB" id="5242705at2759"/>
<accession>A0A6A6VCC4</accession>
<dbReference type="PANTHER" id="PTHR35394:SF5">
    <property type="entry name" value="DUF3176 DOMAIN-CONTAINING PROTEIN"/>
    <property type="match status" value="1"/>
</dbReference>
<dbReference type="AlphaFoldDB" id="A0A6A6VCC4"/>
<evidence type="ECO:0008006" key="5">
    <source>
        <dbReference type="Google" id="ProtNLM"/>
    </source>
</evidence>
<name>A0A6A6VCC4_9PLEO</name>
<dbReference type="PANTHER" id="PTHR35394">
    <property type="entry name" value="DUF3176 DOMAIN-CONTAINING PROTEIN"/>
    <property type="match status" value="1"/>
</dbReference>
<keyword evidence="4" id="KW-1185">Reference proteome</keyword>
<evidence type="ECO:0000256" key="1">
    <source>
        <dbReference type="SAM" id="MobiDB-lite"/>
    </source>
</evidence>
<reference evidence="3" key="1">
    <citation type="journal article" date="2020" name="Stud. Mycol.">
        <title>101 Dothideomycetes genomes: a test case for predicting lifestyles and emergence of pathogens.</title>
        <authorList>
            <person name="Haridas S."/>
            <person name="Albert R."/>
            <person name="Binder M."/>
            <person name="Bloem J."/>
            <person name="Labutti K."/>
            <person name="Salamov A."/>
            <person name="Andreopoulos B."/>
            <person name="Baker S."/>
            <person name="Barry K."/>
            <person name="Bills G."/>
            <person name="Bluhm B."/>
            <person name="Cannon C."/>
            <person name="Castanera R."/>
            <person name="Culley D."/>
            <person name="Daum C."/>
            <person name="Ezra D."/>
            <person name="Gonzalez J."/>
            <person name="Henrissat B."/>
            <person name="Kuo A."/>
            <person name="Liang C."/>
            <person name="Lipzen A."/>
            <person name="Lutzoni F."/>
            <person name="Magnuson J."/>
            <person name="Mondo S."/>
            <person name="Nolan M."/>
            <person name="Ohm R."/>
            <person name="Pangilinan J."/>
            <person name="Park H.-J."/>
            <person name="Ramirez L."/>
            <person name="Alfaro M."/>
            <person name="Sun H."/>
            <person name="Tritt A."/>
            <person name="Yoshinaga Y."/>
            <person name="Zwiers L.-H."/>
            <person name="Turgeon B."/>
            <person name="Goodwin S."/>
            <person name="Spatafora J."/>
            <person name="Crous P."/>
            <person name="Grigoriev I."/>
        </authorList>
    </citation>
    <scope>NUCLEOTIDE SEQUENCE</scope>
    <source>
        <strain evidence="3">CBS 119925</strain>
    </source>
</reference>
<proteinExistence type="predicted"/>
<protein>
    <recommendedName>
        <fullName evidence="5">DUF3176 domain-containing protein</fullName>
    </recommendedName>
</protein>
<gene>
    <name evidence="3" type="ORF">M011DRAFT_400847</name>
</gene>
<feature type="region of interest" description="Disordered" evidence="1">
    <location>
        <begin position="646"/>
        <end position="666"/>
    </location>
</feature>
<feature type="transmembrane region" description="Helical" evidence="2">
    <location>
        <begin position="563"/>
        <end position="585"/>
    </location>
</feature>
<evidence type="ECO:0000256" key="2">
    <source>
        <dbReference type="SAM" id="Phobius"/>
    </source>
</evidence>
<organism evidence="3 4">
    <name type="scientific">Sporormia fimetaria CBS 119925</name>
    <dbReference type="NCBI Taxonomy" id="1340428"/>
    <lineage>
        <taxon>Eukaryota</taxon>
        <taxon>Fungi</taxon>
        <taxon>Dikarya</taxon>
        <taxon>Ascomycota</taxon>
        <taxon>Pezizomycotina</taxon>
        <taxon>Dothideomycetes</taxon>
        <taxon>Pleosporomycetidae</taxon>
        <taxon>Pleosporales</taxon>
        <taxon>Sporormiaceae</taxon>
        <taxon>Sporormia</taxon>
    </lineage>
</organism>
<feature type="transmembrane region" description="Helical" evidence="2">
    <location>
        <begin position="73"/>
        <end position="98"/>
    </location>
</feature>
<evidence type="ECO:0000313" key="3">
    <source>
        <dbReference type="EMBL" id="KAF2748282.1"/>
    </source>
</evidence>
<dbReference type="EMBL" id="MU006569">
    <property type="protein sequence ID" value="KAF2748282.1"/>
    <property type="molecule type" value="Genomic_DNA"/>
</dbReference>
<dbReference type="Pfam" id="PF11374">
    <property type="entry name" value="DUF3176"/>
    <property type="match status" value="1"/>
</dbReference>